<comment type="subcellular location">
    <subcellularLocation>
        <location evidence="1 10">Cell outer membrane</location>
        <topology evidence="1 10">Multi-pass membrane protein</topology>
    </subcellularLocation>
</comment>
<evidence type="ECO:0000256" key="9">
    <source>
        <dbReference type="ARBA" id="ARBA00023237"/>
    </source>
</evidence>
<dbReference type="EMBL" id="FPCK01000001">
    <property type="protein sequence ID" value="SFV28867.1"/>
    <property type="molecule type" value="Genomic_DNA"/>
</dbReference>
<dbReference type="InterPro" id="IPR010917">
    <property type="entry name" value="TonB_rcpt_CS"/>
</dbReference>
<accession>A0A1I7N2I2</accession>
<dbReference type="InterPro" id="IPR012910">
    <property type="entry name" value="Plug_dom"/>
</dbReference>
<comment type="similarity">
    <text evidence="10 12">Belongs to the TonB-dependent receptor family.</text>
</comment>
<evidence type="ECO:0000259" key="15">
    <source>
        <dbReference type="Pfam" id="PF07715"/>
    </source>
</evidence>
<evidence type="ECO:0000256" key="7">
    <source>
        <dbReference type="ARBA" id="ARBA00023077"/>
    </source>
</evidence>
<dbReference type="InterPro" id="IPR039426">
    <property type="entry name" value="TonB-dep_rcpt-like"/>
</dbReference>
<dbReference type="GO" id="GO:0044718">
    <property type="term" value="P:siderophore transmembrane transport"/>
    <property type="evidence" value="ECO:0007669"/>
    <property type="project" value="TreeGrafter"/>
</dbReference>
<dbReference type="GO" id="GO:0015344">
    <property type="term" value="F:siderophore uptake transmembrane transporter activity"/>
    <property type="evidence" value="ECO:0007669"/>
    <property type="project" value="TreeGrafter"/>
</dbReference>
<name>A0A1I7N2I2_9HYPH</name>
<gene>
    <name evidence="16" type="ORF">SAMN05216456_0618</name>
</gene>
<dbReference type="PANTHER" id="PTHR30069:SF53">
    <property type="entry name" value="COLICIN I RECEPTOR-RELATED"/>
    <property type="match status" value="1"/>
</dbReference>
<sequence>MRSSSLAILAAMLATTLPAAAQQTTLAPLVINAAGLTPFEEQQLGRSYTVIDSETIALTKPAYVTDILRTVPGFAVSQSGSPGNLTQLRVRGAEANHVLVLIDGIPASETSTGEFDFGRLAVSNIERIEVLRGPQSAFWGSNAMAGVINIVTRSASADGFSGSVATEFGTDGTRMTGGSLAYGQDNFRASGGLTLRHTDGFNISSLGDELDGSDHIDANARFSADITPSLTLDGTLRYGRVFAESDWQDFSSIVQDTSDTTRLHELFGSLGLKWVSEDGLWFQNARVSAGSTDRLSTDRFGAIADSSVGDRYTGSYQVGRHFDTPDFLDSTHTVTLGYDFVHETFQRLGSTAITDPSMLDPKARTSHSLVGEYRGTYYDQVFLTAALRHDFNDAFADSTTYSLSGAWQIPDTGTKLHASAGTGSTNPTFFEQFGYIPNSFIPNPNLVPETGFGWDAGVQQSLFDGMLVLDATYFNLTLDNEIATQGFNPGTVVNSPGTSTRQGVELTANLDFFNGFTAGVSYTYVDARNADDTREIRRPEHSGALNLAYAFADIPLSVHGQLVMTGDTLDTDFATWPATDVILPAHAVVNGGVNYQLSDQVELYGRVHNLFDTQYQDVLGYNTQGRTFYAGAKASF</sequence>
<organism evidence="16 17">
    <name type="scientific">Devosia crocina</name>
    <dbReference type="NCBI Taxonomy" id="429728"/>
    <lineage>
        <taxon>Bacteria</taxon>
        <taxon>Pseudomonadati</taxon>
        <taxon>Pseudomonadota</taxon>
        <taxon>Alphaproteobacteria</taxon>
        <taxon>Hyphomicrobiales</taxon>
        <taxon>Devosiaceae</taxon>
        <taxon>Devosia</taxon>
    </lineage>
</organism>
<feature type="domain" description="TonB-dependent receptor-like beta-barrel" evidence="14">
    <location>
        <begin position="219"/>
        <end position="610"/>
    </location>
</feature>
<evidence type="ECO:0000256" key="13">
    <source>
        <dbReference type="SAM" id="SignalP"/>
    </source>
</evidence>
<feature type="domain" description="TonB-dependent receptor plug" evidence="15">
    <location>
        <begin position="42"/>
        <end position="147"/>
    </location>
</feature>
<evidence type="ECO:0000256" key="6">
    <source>
        <dbReference type="ARBA" id="ARBA00023065"/>
    </source>
</evidence>
<dbReference type="GO" id="GO:0009279">
    <property type="term" value="C:cell outer membrane"/>
    <property type="evidence" value="ECO:0007669"/>
    <property type="project" value="UniProtKB-SubCell"/>
</dbReference>
<keyword evidence="4 10" id="KW-0812">Transmembrane</keyword>
<evidence type="ECO:0000256" key="1">
    <source>
        <dbReference type="ARBA" id="ARBA00004571"/>
    </source>
</evidence>
<dbReference type="SUPFAM" id="SSF56935">
    <property type="entry name" value="Porins"/>
    <property type="match status" value="1"/>
</dbReference>
<evidence type="ECO:0000256" key="2">
    <source>
        <dbReference type="ARBA" id="ARBA00022448"/>
    </source>
</evidence>
<evidence type="ECO:0000256" key="12">
    <source>
        <dbReference type="RuleBase" id="RU003357"/>
    </source>
</evidence>
<keyword evidence="6" id="KW-0406">Ion transport</keyword>
<keyword evidence="17" id="KW-1185">Reference proteome</keyword>
<reference evidence="16 17" key="1">
    <citation type="submission" date="2016-10" db="EMBL/GenBank/DDBJ databases">
        <authorList>
            <person name="de Groot N.N."/>
        </authorList>
    </citation>
    <scope>NUCLEOTIDE SEQUENCE [LARGE SCALE GENOMIC DNA]</scope>
    <source>
        <strain evidence="16 17">IPL20</strain>
    </source>
</reference>
<dbReference type="InterPro" id="IPR036942">
    <property type="entry name" value="Beta-barrel_TonB_sf"/>
</dbReference>
<dbReference type="AlphaFoldDB" id="A0A1I7N2I2"/>
<evidence type="ECO:0000256" key="10">
    <source>
        <dbReference type="PROSITE-ProRule" id="PRU01360"/>
    </source>
</evidence>
<protein>
    <submittedName>
        <fullName evidence="16">Vitamin B12 transporter</fullName>
    </submittedName>
</protein>
<evidence type="ECO:0000313" key="17">
    <source>
        <dbReference type="Proteomes" id="UP000199074"/>
    </source>
</evidence>
<evidence type="ECO:0000313" key="16">
    <source>
        <dbReference type="EMBL" id="SFV28867.1"/>
    </source>
</evidence>
<keyword evidence="5 13" id="KW-0732">Signal</keyword>
<evidence type="ECO:0000256" key="8">
    <source>
        <dbReference type="ARBA" id="ARBA00023136"/>
    </source>
</evidence>
<dbReference type="Pfam" id="PF00593">
    <property type="entry name" value="TonB_dep_Rec_b-barrel"/>
    <property type="match status" value="1"/>
</dbReference>
<keyword evidence="2 10" id="KW-0813">Transport</keyword>
<evidence type="ECO:0000256" key="3">
    <source>
        <dbReference type="ARBA" id="ARBA00022452"/>
    </source>
</evidence>
<feature type="chain" id="PRO_5011785935" evidence="13">
    <location>
        <begin position="22"/>
        <end position="636"/>
    </location>
</feature>
<feature type="signal peptide" evidence="13">
    <location>
        <begin position="1"/>
        <end position="21"/>
    </location>
</feature>
<keyword evidence="7 12" id="KW-0798">TonB box</keyword>
<keyword evidence="8 10" id="KW-0472">Membrane</keyword>
<dbReference type="OrthoDB" id="9760333at2"/>
<dbReference type="PROSITE" id="PS52016">
    <property type="entry name" value="TONB_DEPENDENT_REC_3"/>
    <property type="match status" value="1"/>
</dbReference>
<evidence type="ECO:0000256" key="4">
    <source>
        <dbReference type="ARBA" id="ARBA00022692"/>
    </source>
</evidence>
<evidence type="ECO:0000256" key="5">
    <source>
        <dbReference type="ARBA" id="ARBA00022729"/>
    </source>
</evidence>
<dbReference type="STRING" id="429728.SAMN05216456_0618"/>
<keyword evidence="9 10" id="KW-0998">Cell outer membrane</keyword>
<dbReference type="RefSeq" id="WP_092423813.1">
    <property type="nucleotide sequence ID" value="NZ_FPCK01000001.1"/>
</dbReference>
<proteinExistence type="inferred from homology"/>
<dbReference type="InterPro" id="IPR037066">
    <property type="entry name" value="Plug_dom_sf"/>
</dbReference>
<dbReference type="PROSITE" id="PS01156">
    <property type="entry name" value="TONB_DEPENDENT_REC_2"/>
    <property type="match status" value="1"/>
</dbReference>
<dbReference type="Proteomes" id="UP000199074">
    <property type="component" value="Unassembled WGS sequence"/>
</dbReference>
<dbReference type="InterPro" id="IPR000531">
    <property type="entry name" value="Beta-barrel_TonB"/>
</dbReference>
<dbReference type="Gene3D" id="2.170.130.10">
    <property type="entry name" value="TonB-dependent receptor, plug domain"/>
    <property type="match status" value="1"/>
</dbReference>
<keyword evidence="3 10" id="KW-1134">Transmembrane beta strand</keyword>
<evidence type="ECO:0000259" key="14">
    <source>
        <dbReference type="Pfam" id="PF00593"/>
    </source>
</evidence>
<feature type="short sequence motif" description="TonB C-terminal box" evidence="11">
    <location>
        <begin position="619"/>
        <end position="636"/>
    </location>
</feature>
<evidence type="ECO:0000256" key="11">
    <source>
        <dbReference type="PROSITE-ProRule" id="PRU10144"/>
    </source>
</evidence>
<dbReference type="Gene3D" id="2.40.170.20">
    <property type="entry name" value="TonB-dependent receptor, beta-barrel domain"/>
    <property type="match status" value="1"/>
</dbReference>
<dbReference type="PANTHER" id="PTHR30069">
    <property type="entry name" value="TONB-DEPENDENT OUTER MEMBRANE RECEPTOR"/>
    <property type="match status" value="1"/>
</dbReference>
<dbReference type="Pfam" id="PF07715">
    <property type="entry name" value="Plug"/>
    <property type="match status" value="1"/>
</dbReference>
<dbReference type="CDD" id="cd01347">
    <property type="entry name" value="ligand_gated_channel"/>
    <property type="match status" value="1"/>
</dbReference>